<dbReference type="InterPro" id="IPR039421">
    <property type="entry name" value="Type_1_exporter"/>
</dbReference>
<protein>
    <submittedName>
        <fullName evidence="11">Multidrug ABC transporter permease</fullName>
    </submittedName>
</protein>
<dbReference type="SUPFAM" id="SSF90123">
    <property type="entry name" value="ABC transporter transmembrane region"/>
    <property type="match status" value="1"/>
</dbReference>
<sequence>MNGRASRLAAAARAVSLGWRAAPRLLAAYTAFTVVSAGLPVLVAWLTKVVLDGLVRGAAEDVLLGLAAALACAGLLFSIAQHAAEFLRAEAHRRIGLASKNLLFRAVERFVGLAPFERPEFHDRLRLAEEAGATSPGNVVNGLLQGARGVLVLAGFAGSLVFINPLLALIVAVSALPALVAENSLAREKVGMMARISPMMRREMFFSQLLTDSQSAKEARLFGFSAFLRGRISAERTAANEAEHRLDRKQFTTQSGLSFVSAGVAGLGLVWAVLAARSGALSLGDVSMLVASLAGTQTALSQLVQHYAATRQALLLFTHYLEIVEAEADLPVPAPARQAPPLRSGIELRDVWFRYSDEHDWILRGVDLFIPRGSALALVGRNGAGKSTLVKLLCRFYDPTRGAILWDGVDLRTMDPHSLRARISAVFQDFMQYDMTAAENIGLGDVDALGDREALTRAAGIAGIHRTLAALPGGYDTMLSRSFAAEPASPPPAGETGGDQTGEPFSPASGFTLSTGQWQRLAVARAFLRGRRDLMILDEPSSGLDAAAEYRLHSVLRRHRSGRTSVLISHRMNTLRDADLIVVLVDGRVTERGSHTDLMASAGEYARLFSLQAEGYTEPAASLGMSDTGSR</sequence>
<dbReference type="SUPFAM" id="SSF52540">
    <property type="entry name" value="P-loop containing nucleoside triphosphate hydrolases"/>
    <property type="match status" value="1"/>
</dbReference>
<organism evidence="11 12">
    <name type="scientific">Planobispora longispora</name>
    <dbReference type="NCBI Taxonomy" id="28887"/>
    <lineage>
        <taxon>Bacteria</taxon>
        <taxon>Bacillati</taxon>
        <taxon>Actinomycetota</taxon>
        <taxon>Actinomycetes</taxon>
        <taxon>Streptosporangiales</taxon>
        <taxon>Streptosporangiaceae</taxon>
        <taxon>Planobispora</taxon>
    </lineage>
</organism>
<dbReference type="Gene3D" id="3.40.50.300">
    <property type="entry name" value="P-loop containing nucleotide triphosphate hydrolases"/>
    <property type="match status" value="1"/>
</dbReference>
<dbReference type="PANTHER" id="PTHR43394:SF1">
    <property type="entry name" value="ATP-BINDING CASSETTE SUB-FAMILY B MEMBER 10, MITOCHONDRIAL"/>
    <property type="match status" value="1"/>
</dbReference>
<gene>
    <name evidence="11" type="ORF">Plo01_05040</name>
</gene>
<keyword evidence="2 8" id="KW-0812">Transmembrane</keyword>
<dbReference type="Gene3D" id="1.20.1560.10">
    <property type="entry name" value="ABC transporter type 1, transmembrane domain"/>
    <property type="match status" value="1"/>
</dbReference>
<proteinExistence type="predicted"/>
<feature type="domain" description="ABC transmembrane type-1" evidence="10">
    <location>
        <begin position="27"/>
        <end position="312"/>
    </location>
</feature>
<comment type="subcellular location">
    <subcellularLocation>
        <location evidence="1">Cell membrane</location>
        <topology evidence="1">Multi-pass membrane protein</topology>
    </subcellularLocation>
</comment>
<accession>A0A8J3W391</accession>
<name>A0A8J3W391_9ACTN</name>
<evidence type="ECO:0000259" key="9">
    <source>
        <dbReference type="PROSITE" id="PS50893"/>
    </source>
</evidence>
<dbReference type="Pfam" id="PF00005">
    <property type="entry name" value="ABC_tran"/>
    <property type="match status" value="1"/>
</dbReference>
<feature type="transmembrane region" description="Helical" evidence="8">
    <location>
        <begin position="150"/>
        <end position="180"/>
    </location>
</feature>
<dbReference type="InterPro" id="IPR003439">
    <property type="entry name" value="ABC_transporter-like_ATP-bd"/>
</dbReference>
<evidence type="ECO:0000259" key="10">
    <source>
        <dbReference type="PROSITE" id="PS50929"/>
    </source>
</evidence>
<dbReference type="EMBL" id="BOOH01000004">
    <property type="protein sequence ID" value="GIH74075.1"/>
    <property type="molecule type" value="Genomic_DNA"/>
</dbReference>
<keyword evidence="3" id="KW-0547">Nucleotide-binding</keyword>
<dbReference type="GO" id="GO:0016887">
    <property type="term" value="F:ATP hydrolysis activity"/>
    <property type="evidence" value="ECO:0007669"/>
    <property type="project" value="InterPro"/>
</dbReference>
<evidence type="ECO:0000256" key="2">
    <source>
        <dbReference type="ARBA" id="ARBA00022692"/>
    </source>
</evidence>
<dbReference type="PANTHER" id="PTHR43394">
    <property type="entry name" value="ATP-DEPENDENT PERMEASE MDL1, MITOCHONDRIAL"/>
    <property type="match status" value="1"/>
</dbReference>
<reference evidence="11 12" key="1">
    <citation type="submission" date="2021-01" db="EMBL/GenBank/DDBJ databases">
        <title>Whole genome shotgun sequence of Planobispora longispora NBRC 13918.</title>
        <authorList>
            <person name="Komaki H."/>
            <person name="Tamura T."/>
        </authorList>
    </citation>
    <scope>NUCLEOTIDE SEQUENCE [LARGE SCALE GENOMIC DNA]</scope>
    <source>
        <strain evidence="11 12">NBRC 13918</strain>
    </source>
</reference>
<keyword evidence="5 8" id="KW-1133">Transmembrane helix</keyword>
<keyword evidence="12" id="KW-1185">Reference proteome</keyword>
<dbReference type="InterPro" id="IPR036640">
    <property type="entry name" value="ABC1_TM_sf"/>
</dbReference>
<dbReference type="GO" id="GO:0005524">
    <property type="term" value="F:ATP binding"/>
    <property type="evidence" value="ECO:0007669"/>
    <property type="project" value="UniProtKB-KW"/>
</dbReference>
<evidence type="ECO:0000256" key="7">
    <source>
        <dbReference type="SAM" id="MobiDB-lite"/>
    </source>
</evidence>
<comment type="caution">
    <text evidence="11">The sequence shown here is derived from an EMBL/GenBank/DDBJ whole genome shotgun (WGS) entry which is preliminary data.</text>
</comment>
<dbReference type="RefSeq" id="WP_203888818.1">
    <property type="nucleotide sequence ID" value="NZ_BOOH01000004.1"/>
</dbReference>
<dbReference type="GO" id="GO:0005886">
    <property type="term" value="C:plasma membrane"/>
    <property type="evidence" value="ECO:0007669"/>
    <property type="project" value="UniProtKB-SubCell"/>
</dbReference>
<keyword evidence="6 8" id="KW-0472">Membrane</keyword>
<dbReference type="InterPro" id="IPR027417">
    <property type="entry name" value="P-loop_NTPase"/>
</dbReference>
<evidence type="ECO:0000256" key="8">
    <source>
        <dbReference type="SAM" id="Phobius"/>
    </source>
</evidence>
<dbReference type="PROSITE" id="PS50929">
    <property type="entry name" value="ABC_TM1F"/>
    <property type="match status" value="1"/>
</dbReference>
<evidence type="ECO:0000256" key="1">
    <source>
        <dbReference type="ARBA" id="ARBA00004651"/>
    </source>
</evidence>
<dbReference type="AlphaFoldDB" id="A0A8J3W391"/>
<evidence type="ECO:0000256" key="5">
    <source>
        <dbReference type="ARBA" id="ARBA00022989"/>
    </source>
</evidence>
<dbReference type="InterPro" id="IPR011527">
    <property type="entry name" value="ABC1_TM_dom"/>
</dbReference>
<feature type="transmembrane region" description="Helical" evidence="8">
    <location>
        <begin position="62"/>
        <end position="80"/>
    </location>
</feature>
<dbReference type="SMART" id="SM00382">
    <property type="entry name" value="AAA"/>
    <property type="match status" value="1"/>
</dbReference>
<dbReference type="Proteomes" id="UP000616724">
    <property type="component" value="Unassembled WGS sequence"/>
</dbReference>
<feature type="domain" description="ABC transporter" evidence="9">
    <location>
        <begin position="346"/>
        <end position="611"/>
    </location>
</feature>
<feature type="region of interest" description="Disordered" evidence="7">
    <location>
        <begin position="484"/>
        <end position="512"/>
    </location>
</feature>
<evidence type="ECO:0000256" key="4">
    <source>
        <dbReference type="ARBA" id="ARBA00022840"/>
    </source>
</evidence>
<evidence type="ECO:0000256" key="3">
    <source>
        <dbReference type="ARBA" id="ARBA00022741"/>
    </source>
</evidence>
<evidence type="ECO:0000313" key="12">
    <source>
        <dbReference type="Proteomes" id="UP000616724"/>
    </source>
</evidence>
<dbReference type="GO" id="GO:0015421">
    <property type="term" value="F:ABC-type oligopeptide transporter activity"/>
    <property type="evidence" value="ECO:0007669"/>
    <property type="project" value="TreeGrafter"/>
</dbReference>
<evidence type="ECO:0000256" key="6">
    <source>
        <dbReference type="ARBA" id="ARBA00023136"/>
    </source>
</evidence>
<dbReference type="PROSITE" id="PS50893">
    <property type="entry name" value="ABC_TRANSPORTER_2"/>
    <property type="match status" value="1"/>
</dbReference>
<dbReference type="InterPro" id="IPR003593">
    <property type="entry name" value="AAA+_ATPase"/>
</dbReference>
<evidence type="ECO:0000313" key="11">
    <source>
        <dbReference type="EMBL" id="GIH74075.1"/>
    </source>
</evidence>
<keyword evidence="4" id="KW-0067">ATP-binding</keyword>